<name>A0AA95H883_9GAMM</name>
<dbReference type="SUPFAM" id="SSF48317">
    <property type="entry name" value="Acid phosphatase/Vanadium-dependent haloperoxidase"/>
    <property type="match status" value="1"/>
</dbReference>
<dbReference type="KEGG" id="tdu:QJT80_09045"/>
<dbReference type="EMBL" id="CP124755">
    <property type="protein sequence ID" value="WGZ92376.1"/>
    <property type="molecule type" value="Genomic_DNA"/>
</dbReference>
<dbReference type="InterPro" id="IPR036938">
    <property type="entry name" value="PAP2/HPO_sf"/>
</dbReference>
<accession>A0AA95H883</accession>
<feature type="domain" description="Phosphatidic acid phosphatase type 2/haloperoxidase" evidence="1">
    <location>
        <begin position="13"/>
        <end position="79"/>
    </location>
</feature>
<dbReference type="Gene3D" id="1.20.144.10">
    <property type="entry name" value="Phosphatidic acid phosphatase type 2/haloperoxidase"/>
    <property type="match status" value="1"/>
</dbReference>
<dbReference type="Pfam" id="PF01569">
    <property type="entry name" value="PAP2"/>
    <property type="match status" value="1"/>
</dbReference>
<dbReference type="AlphaFoldDB" id="A0AA95H883"/>
<proteinExistence type="predicted"/>
<reference evidence="2" key="2">
    <citation type="submission" date="2023-04" db="EMBL/GenBank/DDBJ databases">
        <authorList>
            <person name="Beletskiy A.V."/>
            <person name="Mardanov A.V."/>
            <person name="Ravin N.V."/>
        </authorList>
    </citation>
    <scope>NUCLEOTIDE SEQUENCE</scope>
    <source>
        <strain evidence="2">GKL-01</strain>
    </source>
</reference>
<reference evidence="2" key="1">
    <citation type="journal article" date="2023" name="Int. J. Mol. Sci.">
        <title>Metagenomics Revealed a New Genus 'Candidatus Thiocaldithrix dubininis' gen. nov., sp. nov. and a New Species 'Candidatus Thiothrix putei' sp. nov. in the Family Thiotrichaceae, Some Members of Which Have Traits of Both Na+- and H+-Motive Energetics.</title>
        <authorList>
            <person name="Ravin N.V."/>
            <person name="Muntyan M.S."/>
            <person name="Smolyakov D.D."/>
            <person name="Rudenko T.S."/>
            <person name="Beletsky A.V."/>
            <person name="Mardanov A.V."/>
            <person name="Grabovich M.Y."/>
        </authorList>
    </citation>
    <scope>NUCLEOTIDE SEQUENCE</scope>
    <source>
        <strain evidence="2">GKL-01</strain>
    </source>
</reference>
<gene>
    <name evidence="2" type="ORF">QJT80_09045</name>
</gene>
<evidence type="ECO:0000313" key="2">
    <source>
        <dbReference type="EMBL" id="WGZ92376.1"/>
    </source>
</evidence>
<protein>
    <submittedName>
        <fullName evidence="2">Phosphatase PAP2 family protein</fullName>
    </submittedName>
</protein>
<dbReference type="InterPro" id="IPR000326">
    <property type="entry name" value="PAP2/HPO"/>
</dbReference>
<evidence type="ECO:0000259" key="1">
    <source>
        <dbReference type="Pfam" id="PF01569"/>
    </source>
</evidence>
<dbReference type="Proteomes" id="UP001300672">
    <property type="component" value="Chromosome"/>
</dbReference>
<organism evidence="2">
    <name type="scientific">Candidatus Thiocaldithrix dubininis</name>
    <dbReference type="NCBI Taxonomy" id="3080823"/>
    <lineage>
        <taxon>Bacteria</taxon>
        <taxon>Pseudomonadati</taxon>
        <taxon>Pseudomonadota</taxon>
        <taxon>Gammaproteobacteria</taxon>
        <taxon>Thiotrichales</taxon>
        <taxon>Thiotrichaceae</taxon>
        <taxon>Candidatus Thiocaldithrix</taxon>
    </lineage>
</organism>
<sequence>MTHERRPNRHCCDSFPSAHTAMAFTGASFIHKRYGLKYAIPAYVAATYVGYSRVHVKAHYTKDVLAGAALGAASSFYFTKPYKGFSVEPTAYRGGGLGLSLSKTW</sequence>